<dbReference type="Pfam" id="PF12612">
    <property type="entry name" value="TFCD_C"/>
    <property type="match status" value="1"/>
</dbReference>
<feature type="repeat" description="HEAT" evidence="2">
    <location>
        <begin position="399"/>
        <end position="436"/>
    </location>
</feature>
<organism evidence="6 7">
    <name type="scientific">Micromonas commoda (strain RCC299 / NOUM17 / CCMP2709)</name>
    <name type="common">Picoplanktonic green alga</name>
    <dbReference type="NCBI Taxonomy" id="296587"/>
    <lineage>
        <taxon>Eukaryota</taxon>
        <taxon>Viridiplantae</taxon>
        <taxon>Chlorophyta</taxon>
        <taxon>Mamiellophyceae</taxon>
        <taxon>Mamiellales</taxon>
        <taxon>Mamiellaceae</taxon>
        <taxon>Micromonas</taxon>
    </lineage>
</organism>
<dbReference type="InParanoid" id="C1E0N0"/>
<dbReference type="InterPro" id="IPR016024">
    <property type="entry name" value="ARM-type_fold"/>
</dbReference>
<sequence length="1287" mass="138178">MDPPTEEGFDDENELTFVKEAPEVNGLVEQIKDALEGRDPADGTSTISKTVFHKIQEIVERYQEYPTLLDPHLEGWILPLTSVIRREAHKGSEADMVLVQRASRVLHALASVRGYKTVVKFFPHEAKDFEPVVALLVRSHDVGSLATNMEEADELGSAWETRATLILWLSILVLIPFDLVTVDSQVTTNTGVDGAAMAKSGGQQEAPPVVLRILALCQDSYLRDPGIVRDRAAFLLAKLLTRPDMPLALQKFLVWATDALGGQSEYSEQEKMFIVPGIVRALAATFKLGKRSELLEVAERLWTNARDLADSPAAKASTLTRKLACKLTQRIGLLFLKPRVVSWRYERGARSLEDNLKRAMIISQGGDADAEDRKKAEEAAAKEQEEDEDWDIPEEIEEVIEALLTALRDKDTVVRWSAAKGLGRITARLPAELGDEVVGSILDCFLPTENDNTWHGACLALAELSRRGLLLPVRLPDAVPHVASALAYDVRRGPHSVGAHVRDAASYVCWAFARAYAPEVLAPHADALAPSLLIAACFDREVNCRRAASAAFQESVGRLGAFPHGIDIIQVADYFSLGSRTKAYTVVADHICGYDEYRRRMLNHLCDVKLIHWERATRELAARTISIIGRRDPEWIREVALPVLLDRSLSTNLEARHGACVGAAEALLALKNAGEPCVEGELATKVTGLVTAIEKARLYRGKGGEVMRAAVSKYVQCLASVSQPLDKGPGPATGPKSLRSTLLASLEENLKHPTVDIRDSAVSAMEEFSASYMVGSNPAAGAKRLIVKLATLLREDQNPAARRGAALALGVMPGEMLFSCVPGFAAEAPAEENVDAEADPEMIPAWRMALEALKAASIPEEDVEARDADARVCATKGMAGVLSRMATNLVEDDYAATSQAASEVISSLLTCMEDYCTDNRGDVGSWVREAAMEALPGAISALQASGLELATGRCATIVSALLKQCAEKIDRTRASAATALCAVLRGRESDMLEPLPDVPGLNKLLDAAPTEERLAASWAVPTSAYAALTPLIVADGSDPLAAYRADLIEGIVVSAGGVGDSLGKASGGALVAAVKADPALQETVANELVDLLSRRQGVDRVTVPLLRVLDLLFSSGALASVAPAHPDPPNAFAHTLAENLRAELKGSRDVAKLCHGVQALSHVAALGPNVINSDRCARTSGLQGILALMVSRYPRVRRVASEALYVLLLGLDEEAAGEGIEAAIELLSDTRWDAELTMVKPERNKLYPLLGLEAPAAALEAAKGPGVKVKVVDENESYAALVGSAGY</sequence>
<dbReference type="FunCoup" id="C1E0N0">
    <property type="interactions" value="1996"/>
</dbReference>
<dbReference type="InterPro" id="IPR033162">
    <property type="entry name" value="TBCD"/>
</dbReference>
<dbReference type="STRING" id="296587.C1E0N0"/>
<dbReference type="GO" id="GO:0048487">
    <property type="term" value="F:beta-tubulin binding"/>
    <property type="evidence" value="ECO:0007669"/>
    <property type="project" value="InterPro"/>
</dbReference>
<dbReference type="OrthoDB" id="10253476at2759"/>
<evidence type="ECO:0000256" key="2">
    <source>
        <dbReference type="PROSITE-ProRule" id="PRU00103"/>
    </source>
</evidence>
<dbReference type="Pfam" id="PF23579">
    <property type="entry name" value="ARM_TBCD"/>
    <property type="match status" value="1"/>
</dbReference>
<dbReference type="PROSITE" id="PS50077">
    <property type="entry name" value="HEAT_REPEAT"/>
    <property type="match status" value="1"/>
</dbReference>
<dbReference type="EMBL" id="CP001324">
    <property type="protein sequence ID" value="ACO62030.1"/>
    <property type="molecule type" value="Genomic_DNA"/>
</dbReference>
<dbReference type="RefSeq" id="XP_002500772.1">
    <property type="nucleotide sequence ID" value="XM_002500726.1"/>
</dbReference>
<dbReference type="OMA" id="EPHEAWH"/>
<protein>
    <submittedName>
        <fullName evidence="6">Uncharacterized protein</fullName>
    </submittedName>
</protein>
<dbReference type="InterPro" id="IPR022577">
    <property type="entry name" value="TBCD_C"/>
</dbReference>
<proteinExistence type="predicted"/>
<dbReference type="Gene3D" id="1.25.10.10">
    <property type="entry name" value="Leucine-rich Repeat Variant"/>
    <property type="match status" value="2"/>
</dbReference>
<evidence type="ECO:0000259" key="4">
    <source>
        <dbReference type="Pfam" id="PF12612"/>
    </source>
</evidence>
<dbReference type="KEGG" id="mis:MICPUN_56574"/>
<dbReference type="GO" id="GO:0007021">
    <property type="term" value="P:tubulin complex assembly"/>
    <property type="evidence" value="ECO:0007669"/>
    <property type="project" value="InterPro"/>
</dbReference>
<dbReference type="GO" id="GO:0000226">
    <property type="term" value="P:microtubule cytoskeleton organization"/>
    <property type="evidence" value="ECO:0007669"/>
    <property type="project" value="TreeGrafter"/>
</dbReference>
<feature type="region of interest" description="Disordered" evidence="3">
    <location>
        <begin position="367"/>
        <end position="390"/>
    </location>
</feature>
<feature type="domain" description="Tubulin-folding cofactor D ARM repeats" evidence="5">
    <location>
        <begin position="319"/>
        <end position="566"/>
    </location>
</feature>
<evidence type="ECO:0000256" key="1">
    <source>
        <dbReference type="ARBA" id="ARBA00023186"/>
    </source>
</evidence>
<dbReference type="InterPro" id="IPR021133">
    <property type="entry name" value="HEAT_type_2"/>
</dbReference>
<dbReference type="eggNOG" id="KOG1943">
    <property type="taxonomic scope" value="Eukaryota"/>
</dbReference>
<gene>
    <name evidence="6" type="ORF">MICPUN_56574</name>
</gene>
<keyword evidence="1" id="KW-0143">Chaperone</keyword>
<dbReference type="SUPFAM" id="SSF48371">
    <property type="entry name" value="ARM repeat"/>
    <property type="match status" value="1"/>
</dbReference>
<evidence type="ECO:0000313" key="6">
    <source>
        <dbReference type="EMBL" id="ACO62030.1"/>
    </source>
</evidence>
<dbReference type="Pfam" id="PF25767">
    <property type="entry name" value="ARM_TBCD_2nd"/>
    <property type="match status" value="1"/>
</dbReference>
<feature type="domain" description="Tubulin-folding cofactor D C-terminal" evidence="4">
    <location>
        <begin position="956"/>
        <end position="1152"/>
    </location>
</feature>
<evidence type="ECO:0000313" key="7">
    <source>
        <dbReference type="Proteomes" id="UP000002009"/>
    </source>
</evidence>
<dbReference type="InterPro" id="IPR011989">
    <property type="entry name" value="ARM-like"/>
</dbReference>
<dbReference type="GO" id="GO:0005096">
    <property type="term" value="F:GTPase activator activity"/>
    <property type="evidence" value="ECO:0007669"/>
    <property type="project" value="InterPro"/>
</dbReference>
<feature type="compositionally biased region" description="Basic and acidic residues" evidence="3">
    <location>
        <begin position="371"/>
        <end position="383"/>
    </location>
</feature>
<dbReference type="GeneID" id="8241961"/>
<keyword evidence="7" id="KW-1185">Reference proteome</keyword>
<dbReference type="GO" id="GO:0007023">
    <property type="term" value="P:post-chaperonin tubulin folding pathway"/>
    <property type="evidence" value="ECO:0007669"/>
    <property type="project" value="InterPro"/>
</dbReference>
<evidence type="ECO:0000256" key="3">
    <source>
        <dbReference type="SAM" id="MobiDB-lite"/>
    </source>
</evidence>
<accession>C1E0N0</accession>
<evidence type="ECO:0000259" key="5">
    <source>
        <dbReference type="Pfam" id="PF25767"/>
    </source>
</evidence>
<dbReference type="PANTHER" id="PTHR12658">
    <property type="entry name" value="BETA-TUBULIN COFACTOR D"/>
    <property type="match status" value="1"/>
</dbReference>
<reference evidence="6 7" key="1">
    <citation type="journal article" date="2009" name="Science">
        <title>Green evolution and dynamic adaptations revealed by genomes of the marine picoeukaryotes Micromonas.</title>
        <authorList>
            <person name="Worden A.Z."/>
            <person name="Lee J.H."/>
            <person name="Mock T."/>
            <person name="Rouze P."/>
            <person name="Simmons M.P."/>
            <person name="Aerts A.L."/>
            <person name="Allen A.E."/>
            <person name="Cuvelier M.L."/>
            <person name="Derelle E."/>
            <person name="Everett M.V."/>
            <person name="Foulon E."/>
            <person name="Grimwood J."/>
            <person name="Gundlach H."/>
            <person name="Henrissat B."/>
            <person name="Napoli C."/>
            <person name="McDonald S.M."/>
            <person name="Parker M.S."/>
            <person name="Rombauts S."/>
            <person name="Salamov A."/>
            <person name="Von Dassow P."/>
            <person name="Badger J.H."/>
            <person name="Coutinho P.M."/>
            <person name="Demir E."/>
            <person name="Dubchak I."/>
            <person name="Gentemann C."/>
            <person name="Eikrem W."/>
            <person name="Gready J.E."/>
            <person name="John U."/>
            <person name="Lanier W."/>
            <person name="Lindquist E.A."/>
            <person name="Lucas S."/>
            <person name="Mayer K.F."/>
            <person name="Moreau H."/>
            <person name="Not F."/>
            <person name="Otillar R."/>
            <person name="Panaud O."/>
            <person name="Pangilinan J."/>
            <person name="Paulsen I."/>
            <person name="Piegu B."/>
            <person name="Poliakov A."/>
            <person name="Robbens S."/>
            <person name="Schmutz J."/>
            <person name="Toulza E."/>
            <person name="Wyss T."/>
            <person name="Zelensky A."/>
            <person name="Zhou K."/>
            <person name="Armbrust E.V."/>
            <person name="Bhattacharya D."/>
            <person name="Goodenough U.W."/>
            <person name="Van de Peer Y."/>
            <person name="Grigoriev I.V."/>
        </authorList>
    </citation>
    <scope>NUCLEOTIDE SEQUENCE [LARGE SCALE GENOMIC DNA]</scope>
    <source>
        <strain evidence="7">RCC299 / NOUM17</strain>
    </source>
</reference>
<dbReference type="PANTHER" id="PTHR12658:SF0">
    <property type="entry name" value="TUBULIN-SPECIFIC CHAPERONE D"/>
    <property type="match status" value="1"/>
</dbReference>
<name>C1E0N0_MICCC</name>
<dbReference type="Proteomes" id="UP000002009">
    <property type="component" value="Chromosome 3"/>
</dbReference>
<dbReference type="InterPro" id="IPR058033">
    <property type="entry name" value="ARM_TBCD_2nd"/>
</dbReference>